<dbReference type="InterPro" id="IPR029058">
    <property type="entry name" value="AB_hydrolase_fold"/>
</dbReference>
<keyword evidence="1 4" id="KW-0378">Hydrolase</keyword>
<accession>A0ABT3GQS9</accession>
<dbReference type="InterPro" id="IPR051340">
    <property type="entry name" value="Haloalkane_dehalogenase"/>
</dbReference>
<feature type="signal peptide" evidence="2">
    <location>
        <begin position="1"/>
        <end position="23"/>
    </location>
</feature>
<evidence type="ECO:0000313" key="4">
    <source>
        <dbReference type="EMBL" id="MCW1925876.1"/>
    </source>
</evidence>
<evidence type="ECO:0000256" key="1">
    <source>
        <dbReference type="ARBA" id="ARBA00022801"/>
    </source>
</evidence>
<protein>
    <submittedName>
        <fullName evidence="4">Alpha/beta hydrolase</fullName>
    </submittedName>
</protein>
<dbReference type="InterPro" id="IPR000073">
    <property type="entry name" value="AB_hydrolase_1"/>
</dbReference>
<organism evidence="4 5">
    <name type="scientific">Luteolibacter arcticus</name>
    <dbReference type="NCBI Taxonomy" id="1581411"/>
    <lineage>
        <taxon>Bacteria</taxon>
        <taxon>Pseudomonadati</taxon>
        <taxon>Verrucomicrobiota</taxon>
        <taxon>Verrucomicrobiia</taxon>
        <taxon>Verrucomicrobiales</taxon>
        <taxon>Verrucomicrobiaceae</taxon>
        <taxon>Luteolibacter</taxon>
    </lineage>
</organism>
<feature type="domain" description="AB hydrolase-1" evidence="3">
    <location>
        <begin position="55"/>
        <end position="299"/>
    </location>
</feature>
<evidence type="ECO:0000313" key="5">
    <source>
        <dbReference type="Proteomes" id="UP001320876"/>
    </source>
</evidence>
<dbReference type="PANTHER" id="PTHR42977">
    <property type="entry name" value="HYDROLASE-RELATED"/>
    <property type="match status" value="1"/>
</dbReference>
<dbReference type="PRINTS" id="PR00111">
    <property type="entry name" value="ABHYDROLASE"/>
</dbReference>
<evidence type="ECO:0000256" key="2">
    <source>
        <dbReference type="SAM" id="SignalP"/>
    </source>
</evidence>
<comment type="caution">
    <text evidence="4">The sequence shown here is derived from an EMBL/GenBank/DDBJ whole genome shotgun (WGS) entry which is preliminary data.</text>
</comment>
<dbReference type="Gene3D" id="3.40.50.1820">
    <property type="entry name" value="alpha/beta hydrolase"/>
    <property type="match status" value="1"/>
</dbReference>
<dbReference type="SUPFAM" id="SSF53474">
    <property type="entry name" value="alpha/beta-Hydrolases"/>
    <property type="match status" value="1"/>
</dbReference>
<dbReference type="PANTHER" id="PTHR42977:SF3">
    <property type="entry name" value="AB HYDROLASE-1 DOMAIN-CONTAINING PROTEIN"/>
    <property type="match status" value="1"/>
</dbReference>
<dbReference type="GO" id="GO:0016787">
    <property type="term" value="F:hydrolase activity"/>
    <property type="evidence" value="ECO:0007669"/>
    <property type="project" value="UniProtKB-KW"/>
</dbReference>
<proteinExistence type="predicted"/>
<name>A0ABT3GQS9_9BACT</name>
<feature type="chain" id="PRO_5047411730" evidence="2">
    <location>
        <begin position="24"/>
        <end position="317"/>
    </location>
</feature>
<dbReference type="EMBL" id="JAPDDT010000018">
    <property type="protein sequence ID" value="MCW1925876.1"/>
    <property type="molecule type" value="Genomic_DNA"/>
</dbReference>
<reference evidence="4 5" key="1">
    <citation type="submission" date="2022-10" db="EMBL/GenBank/DDBJ databases">
        <title>Luteolibacter arcticus strain CCTCC AB 2014275, whole genome shotgun sequencing project.</title>
        <authorList>
            <person name="Zhao G."/>
            <person name="Shen L."/>
        </authorList>
    </citation>
    <scope>NUCLEOTIDE SEQUENCE [LARGE SCALE GENOMIC DNA]</scope>
    <source>
        <strain evidence="4 5">CCTCC AB 2014275</strain>
    </source>
</reference>
<dbReference type="Pfam" id="PF00561">
    <property type="entry name" value="Abhydrolase_1"/>
    <property type="match status" value="1"/>
</dbReference>
<gene>
    <name evidence="4" type="ORF">OKA05_25175</name>
</gene>
<dbReference type="PRINTS" id="PR00412">
    <property type="entry name" value="EPOXHYDRLASE"/>
</dbReference>
<keyword evidence="5" id="KW-1185">Reference proteome</keyword>
<dbReference type="RefSeq" id="WP_264489984.1">
    <property type="nucleotide sequence ID" value="NZ_JAPDDT010000018.1"/>
</dbReference>
<dbReference type="Proteomes" id="UP001320876">
    <property type="component" value="Unassembled WGS sequence"/>
</dbReference>
<dbReference type="InterPro" id="IPR000639">
    <property type="entry name" value="Epox_hydrolase-like"/>
</dbReference>
<sequence length="317" mass="35762">MKTKLLCRLAFAALAAIATPVSSGSEPNPSQVLHRTVKIDGLDIFYREAGPREAPAVLLLHGFPTSSHMFRNLIPALADKYHVVAPDYPGYGYSSAPSVAEFDYTFDNLANVVEKLTEQIGLKEYSIYLMDYGAPVGFRLAAKHPGRVRTLIIQNGNAYEEGIDNDFWKPVRAYWKERSEENGDKLRPLLTIDGTKWQYTTGVRNPEAISPDTWGHVQPLLDRPGNQEIQLALFHSYGSNPPLYPKWQEYFRKHQPPTLIVWGKNDQIFPAAGAHPYKRDLKNVDFHLFDTGHFALEEDGAEIARLIRGFLDKHTGK</sequence>
<keyword evidence="2" id="KW-0732">Signal</keyword>
<evidence type="ECO:0000259" key="3">
    <source>
        <dbReference type="Pfam" id="PF00561"/>
    </source>
</evidence>